<dbReference type="PROSITE" id="PS51257">
    <property type="entry name" value="PROKAR_LIPOPROTEIN"/>
    <property type="match status" value="1"/>
</dbReference>
<feature type="coiled-coil region" evidence="1">
    <location>
        <begin position="60"/>
        <end position="112"/>
    </location>
</feature>
<reference evidence="3 4" key="1">
    <citation type="submission" date="2018-12" db="EMBL/GenBank/DDBJ databases">
        <title>Genome sequencing of Prevotella sp. KCOM 3155 (= JS262).</title>
        <authorList>
            <person name="Kook J.-K."/>
            <person name="Park S.-N."/>
            <person name="Lim Y.K."/>
        </authorList>
    </citation>
    <scope>NUCLEOTIDE SEQUENCE [LARGE SCALE GENOMIC DNA]</scope>
    <source>
        <strain evidence="3 4">KCOM 3155</strain>
    </source>
</reference>
<proteinExistence type="predicted"/>
<keyword evidence="1" id="KW-0175">Coiled coil</keyword>
<name>A0A432LKS7_9BACT</name>
<evidence type="ECO:0000256" key="1">
    <source>
        <dbReference type="SAM" id="Coils"/>
    </source>
</evidence>
<feature type="chain" id="PRO_5019319377" description="Lipoprotein" evidence="2">
    <location>
        <begin position="22"/>
        <end position="138"/>
    </location>
</feature>
<dbReference type="RefSeq" id="WP_126678589.1">
    <property type="nucleotide sequence ID" value="NZ_RYYU01000001.1"/>
</dbReference>
<evidence type="ECO:0008006" key="5">
    <source>
        <dbReference type="Google" id="ProtNLM"/>
    </source>
</evidence>
<dbReference type="AlphaFoldDB" id="A0A432LKS7"/>
<comment type="caution">
    <text evidence="3">The sequence shown here is derived from an EMBL/GenBank/DDBJ whole genome shotgun (WGS) entry which is preliminary data.</text>
</comment>
<evidence type="ECO:0000313" key="3">
    <source>
        <dbReference type="EMBL" id="RUL59431.1"/>
    </source>
</evidence>
<dbReference type="EMBL" id="RYYU01000001">
    <property type="protein sequence ID" value="RUL59431.1"/>
    <property type="molecule type" value="Genomic_DNA"/>
</dbReference>
<sequence>MKKVIFSAFLMMMGLFFVSCSGTKDFKTVLENAQKDGANWSVEEWKDAYRVSMQATKPMLEELSKIKENAQNLSEEDQVKMLGELAEKMKKYEELSNQLEAFNKAAHATENGKKVSEDLEFQKELAKELGMDKLVEDM</sequence>
<feature type="signal peptide" evidence="2">
    <location>
        <begin position="1"/>
        <end position="21"/>
    </location>
</feature>
<dbReference type="Proteomes" id="UP000278983">
    <property type="component" value="Unassembled WGS sequence"/>
</dbReference>
<dbReference type="OrthoDB" id="1086479at2"/>
<gene>
    <name evidence="3" type="ORF">EHV08_06440</name>
</gene>
<keyword evidence="4" id="KW-1185">Reference proteome</keyword>
<keyword evidence="2" id="KW-0732">Signal</keyword>
<accession>A0A432LKS7</accession>
<protein>
    <recommendedName>
        <fullName evidence="5">Lipoprotein</fullName>
    </recommendedName>
</protein>
<evidence type="ECO:0000313" key="4">
    <source>
        <dbReference type="Proteomes" id="UP000278983"/>
    </source>
</evidence>
<organism evidence="3 4">
    <name type="scientific">Prevotella koreensis</name>
    <dbReference type="NCBI Taxonomy" id="2490854"/>
    <lineage>
        <taxon>Bacteria</taxon>
        <taxon>Pseudomonadati</taxon>
        <taxon>Bacteroidota</taxon>
        <taxon>Bacteroidia</taxon>
        <taxon>Bacteroidales</taxon>
        <taxon>Prevotellaceae</taxon>
        <taxon>Prevotella</taxon>
    </lineage>
</organism>
<evidence type="ECO:0000256" key="2">
    <source>
        <dbReference type="SAM" id="SignalP"/>
    </source>
</evidence>